<organism evidence="3 4">
    <name type="scientific">Rhizophagus irregularis (strain DAOM 197198w)</name>
    <name type="common">Glomus intraradices</name>
    <dbReference type="NCBI Taxonomy" id="1432141"/>
    <lineage>
        <taxon>Eukaryota</taxon>
        <taxon>Fungi</taxon>
        <taxon>Fungi incertae sedis</taxon>
        <taxon>Mucoromycota</taxon>
        <taxon>Glomeromycotina</taxon>
        <taxon>Glomeromycetes</taxon>
        <taxon>Glomerales</taxon>
        <taxon>Glomeraceae</taxon>
        <taxon>Rhizophagus</taxon>
    </lineage>
</organism>
<gene>
    <name evidence="3" type="ORF">RirG_173880</name>
</gene>
<dbReference type="EMBL" id="JEMT01025804">
    <property type="protein sequence ID" value="EXX61138.1"/>
    <property type="molecule type" value="Genomic_DNA"/>
</dbReference>
<keyword evidence="2" id="KW-1133">Transmembrane helix</keyword>
<reference evidence="3 4" key="1">
    <citation type="submission" date="2014-02" db="EMBL/GenBank/DDBJ databases">
        <title>Single nucleus genome sequencing reveals high similarity among nuclei of an endomycorrhizal fungus.</title>
        <authorList>
            <person name="Lin K."/>
            <person name="Geurts R."/>
            <person name="Zhang Z."/>
            <person name="Limpens E."/>
            <person name="Saunders D.G."/>
            <person name="Mu D."/>
            <person name="Pang E."/>
            <person name="Cao H."/>
            <person name="Cha H."/>
            <person name="Lin T."/>
            <person name="Zhou Q."/>
            <person name="Shang Y."/>
            <person name="Li Y."/>
            <person name="Ivanov S."/>
            <person name="Sharma T."/>
            <person name="Velzen R.V."/>
            <person name="Ruijter N.D."/>
            <person name="Aanen D.K."/>
            <person name="Win J."/>
            <person name="Kamoun S."/>
            <person name="Bisseling T."/>
            <person name="Huang S."/>
        </authorList>
    </citation>
    <scope>NUCLEOTIDE SEQUENCE [LARGE SCALE GENOMIC DNA]</scope>
    <source>
        <strain evidence="4">DAOM197198w</strain>
    </source>
</reference>
<evidence type="ECO:0000256" key="1">
    <source>
        <dbReference type="SAM" id="MobiDB-lite"/>
    </source>
</evidence>
<name>A0A015M2Y2_RHIIW</name>
<dbReference type="AlphaFoldDB" id="A0A015M2Y2"/>
<keyword evidence="2" id="KW-0812">Transmembrane</keyword>
<sequence>MSDDKLLQKLSQNSPKLTPDNKPNDKKKPHEEANDNPIKESSKMAPQYKNKDDSKKNNNHTDNSWEETIVNGFQLDSALPEDGKSHRGLLRFQRKTKHKNKQYNRELIQEENREKASVNIKIIIIIISNLKFMNYFLNFLNFFSFKL</sequence>
<keyword evidence="4" id="KW-1185">Reference proteome</keyword>
<dbReference type="OrthoDB" id="2331125at2759"/>
<evidence type="ECO:0000256" key="2">
    <source>
        <dbReference type="SAM" id="Phobius"/>
    </source>
</evidence>
<keyword evidence="2" id="KW-0472">Membrane</keyword>
<protein>
    <submittedName>
        <fullName evidence="3">Uncharacterized protein</fullName>
    </submittedName>
</protein>
<evidence type="ECO:0000313" key="3">
    <source>
        <dbReference type="EMBL" id="EXX61138.1"/>
    </source>
</evidence>
<feature type="region of interest" description="Disordered" evidence="1">
    <location>
        <begin position="1"/>
        <end position="67"/>
    </location>
</feature>
<comment type="caution">
    <text evidence="3">The sequence shown here is derived from an EMBL/GenBank/DDBJ whole genome shotgun (WGS) entry which is preliminary data.</text>
</comment>
<dbReference type="Proteomes" id="UP000022910">
    <property type="component" value="Unassembled WGS sequence"/>
</dbReference>
<proteinExistence type="predicted"/>
<accession>A0A015M2Y2</accession>
<evidence type="ECO:0000313" key="4">
    <source>
        <dbReference type="Proteomes" id="UP000022910"/>
    </source>
</evidence>
<feature type="compositionally biased region" description="Basic and acidic residues" evidence="1">
    <location>
        <begin position="22"/>
        <end position="42"/>
    </location>
</feature>
<feature type="transmembrane region" description="Helical" evidence="2">
    <location>
        <begin position="118"/>
        <end position="137"/>
    </location>
</feature>